<dbReference type="InterPro" id="IPR015868">
    <property type="entry name" value="Glutaminase"/>
</dbReference>
<comment type="similarity">
    <text evidence="1">Belongs to the glutaminase family.</text>
</comment>
<evidence type="ECO:0000313" key="7">
    <source>
        <dbReference type="Proteomes" id="UP000319263"/>
    </source>
</evidence>
<evidence type="ECO:0000256" key="1">
    <source>
        <dbReference type="ARBA" id="ARBA00011076"/>
    </source>
</evidence>
<reference evidence="6 7" key="1">
    <citation type="submission" date="2019-07" db="EMBL/GenBank/DDBJ databases">
        <title>Microlunatus dokdonensis sp. nov. isolated from the rhizospheric soil of the wild plant Elymus tsukushiensis.</title>
        <authorList>
            <person name="Ghim S.-Y."/>
            <person name="Hwang Y.-J."/>
            <person name="Son J.-S."/>
            <person name="Shin J.-H."/>
        </authorList>
    </citation>
    <scope>NUCLEOTIDE SEQUENCE [LARGE SCALE GENOMIC DNA]</scope>
    <source>
        <strain evidence="6 7">KUDC0627</strain>
    </source>
</reference>
<keyword evidence="7" id="KW-1185">Reference proteome</keyword>
<keyword evidence="4" id="KW-0378">Hydrolase</keyword>
<evidence type="ECO:0000313" key="6">
    <source>
        <dbReference type="EMBL" id="QDP98845.1"/>
    </source>
</evidence>
<gene>
    <name evidence="6" type="ORF">FOE78_15980</name>
</gene>
<dbReference type="Pfam" id="PF04960">
    <property type="entry name" value="Glutaminase"/>
    <property type="match status" value="1"/>
</dbReference>
<dbReference type="EMBL" id="CP041692">
    <property type="protein sequence ID" value="QDP98845.1"/>
    <property type="molecule type" value="Genomic_DNA"/>
</dbReference>
<comment type="subunit">
    <text evidence="2">Homotetramer.</text>
</comment>
<dbReference type="KEGG" id="mik:FOE78_15980"/>
<dbReference type="GO" id="GO:0004359">
    <property type="term" value="F:glutaminase activity"/>
    <property type="evidence" value="ECO:0007669"/>
    <property type="project" value="UniProtKB-EC"/>
</dbReference>
<dbReference type="SUPFAM" id="SSF56601">
    <property type="entry name" value="beta-lactamase/transpeptidase-like"/>
    <property type="match status" value="1"/>
</dbReference>
<dbReference type="OrthoDB" id="9788822at2"/>
<dbReference type="Proteomes" id="UP000319263">
    <property type="component" value="Chromosome"/>
</dbReference>
<dbReference type="AlphaFoldDB" id="A0A516Q646"/>
<dbReference type="EC" id="3.5.1.2" evidence="3"/>
<evidence type="ECO:0000256" key="2">
    <source>
        <dbReference type="ARBA" id="ARBA00011881"/>
    </source>
</evidence>
<dbReference type="Gene3D" id="3.40.710.10">
    <property type="entry name" value="DD-peptidase/beta-lactamase superfamily"/>
    <property type="match status" value="1"/>
</dbReference>
<organism evidence="6 7">
    <name type="scientific">Microlunatus elymi</name>
    <dbReference type="NCBI Taxonomy" id="2596828"/>
    <lineage>
        <taxon>Bacteria</taxon>
        <taxon>Bacillati</taxon>
        <taxon>Actinomycetota</taxon>
        <taxon>Actinomycetes</taxon>
        <taxon>Propionibacteriales</taxon>
        <taxon>Propionibacteriaceae</taxon>
        <taxon>Microlunatus</taxon>
    </lineage>
</organism>
<evidence type="ECO:0000256" key="3">
    <source>
        <dbReference type="ARBA" id="ARBA00012918"/>
    </source>
</evidence>
<evidence type="ECO:0000256" key="4">
    <source>
        <dbReference type="ARBA" id="ARBA00022801"/>
    </source>
</evidence>
<dbReference type="GO" id="GO:0006537">
    <property type="term" value="P:glutamate biosynthetic process"/>
    <property type="evidence" value="ECO:0007669"/>
    <property type="project" value="TreeGrafter"/>
</dbReference>
<accession>A0A516Q646</accession>
<evidence type="ECO:0000256" key="5">
    <source>
        <dbReference type="ARBA" id="ARBA00049534"/>
    </source>
</evidence>
<sequence length="92" mass="9823">MTVEPDVAGVEQPVSTGELPGWKRVEDLVTAAHDRYRGVDDGDVADYIPILAEADPRWFGIAVAETAGAVHAVGDSDREFSIQSISKAALRS</sequence>
<proteinExistence type="inferred from homology"/>
<dbReference type="GO" id="GO:0006543">
    <property type="term" value="P:L-glutamine catabolic process"/>
    <property type="evidence" value="ECO:0007669"/>
    <property type="project" value="TreeGrafter"/>
</dbReference>
<dbReference type="InterPro" id="IPR012338">
    <property type="entry name" value="Beta-lactam/transpept-like"/>
</dbReference>
<dbReference type="PANTHER" id="PTHR12544">
    <property type="entry name" value="GLUTAMINASE"/>
    <property type="match status" value="1"/>
</dbReference>
<protein>
    <recommendedName>
        <fullName evidence="3">glutaminase</fullName>
        <ecNumber evidence="3">3.5.1.2</ecNumber>
    </recommendedName>
</protein>
<dbReference type="PANTHER" id="PTHR12544:SF29">
    <property type="entry name" value="GLUTAMINASE"/>
    <property type="match status" value="1"/>
</dbReference>
<comment type="catalytic activity">
    <reaction evidence="5">
        <text>L-glutamine + H2O = L-glutamate + NH4(+)</text>
        <dbReference type="Rhea" id="RHEA:15889"/>
        <dbReference type="ChEBI" id="CHEBI:15377"/>
        <dbReference type="ChEBI" id="CHEBI:28938"/>
        <dbReference type="ChEBI" id="CHEBI:29985"/>
        <dbReference type="ChEBI" id="CHEBI:58359"/>
        <dbReference type="EC" id="3.5.1.2"/>
    </reaction>
</comment>
<name>A0A516Q646_9ACTN</name>